<keyword evidence="2" id="KW-1185">Reference proteome</keyword>
<evidence type="ECO:0000313" key="1">
    <source>
        <dbReference type="EMBL" id="GBL77299.1"/>
    </source>
</evidence>
<gene>
    <name evidence="1" type="ORF">AVEN_41742_1</name>
</gene>
<accession>A0A4Y2ADB6</accession>
<organism evidence="1 2">
    <name type="scientific">Araneus ventricosus</name>
    <name type="common">Orbweaver spider</name>
    <name type="synonym">Epeira ventricosa</name>
    <dbReference type="NCBI Taxonomy" id="182803"/>
    <lineage>
        <taxon>Eukaryota</taxon>
        <taxon>Metazoa</taxon>
        <taxon>Ecdysozoa</taxon>
        <taxon>Arthropoda</taxon>
        <taxon>Chelicerata</taxon>
        <taxon>Arachnida</taxon>
        <taxon>Araneae</taxon>
        <taxon>Araneomorphae</taxon>
        <taxon>Entelegynae</taxon>
        <taxon>Araneoidea</taxon>
        <taxon>Araneidae</taxon>
        <taxon>Araneus</taxon>
    </lineage>
</organism>
<evidence type="ECO:0000313" key="2">
    <source>
        <dbReference type="Proteomes" id="UP000499080"/>
    </source>
</evidence>
<protein>
    <submittedName>
        <fullName evidence="1">Uncharacterized protein</fullName>
    </submittedName>
</protein>
<name>A0A4Y2ADB6_ARAVE</name>
<comment type="caution">
    <text evidence="1">The sequence shown here is derived from an EMBL/GenBank/DDBJ whole genome shotgun (WGS) entry which is preliminary data.</text>
</comment>
<sequence>MVHFRDAVKDPPKSIDLNRWKTIRSLGQMEWIGLLVNARLKVTDTVPKCIHDSFHLSTKEKKRKQHERRGCKVTQQLDDDILLDSQDGDTHKLSRAWNDH</sequence>
<dbReference type="AlphaFoldDB" id="A0A4Y2ADB6"/>
<dbReference type="Proteomes" id="UP000499080">
    <property type="component" value="Unassembled WGS sequence"/>
</dbReference>
<reference evidence="1 2" key="1">
    <citation type="journal article" date="2019" name="Sci. Rep.">
        <title>Orb-weaving spider Araneus ventricosus genome elucidates the spidroin gene catalogue.</title>
        <authorList>
            <person name="Kono N."/>
            <person name="Nakamura H."/>
            <person name="Ohtoshi R."/>
            <person name="Moran D.A.P."/>
            <person name="Shinohara A."/>
            <person name="Yoshida Y."/>
            <person name="Fujiwara M."/>
            <person name="Mori M."/>
            <person name="Tomita M."/>
            <person name="Arakawa K."/>
        </authorList>
    </citation>
    <scope>NUCLEOTIDE SEQUENCE [LARGE SCALE GENOMIC DNA]</scope>
</reference>
<dbReference type="EMBL" id="BGPR01000012">
    <property type="protein sequence ID" value="GBL77299.1"/>
    <property type="molecule type" value="Genomic_DNA"/>
</dbReference>
<proteinExistence type="predicted"/>